<organism evidence="2 3">
    <name type="scientific">Apiospora phragmitis</name>
    <dbReference type="NCBI Taxonomy" id="2905665"/>
    <lineage>
        <taxon>Eukaryota</taxon>
        <taxon>Fungi</taxon>
        <taxon>Dikarya</taxon>
        <taxon>Ascomycota</taxon>
        <taxon>Pezizomycotina</taxon>
        <taxon>Sordariomycetes</taxon>
        <taxon>Xylariomycetidae</taxon>
        <taxon>Amphisphaeriales</taxon>
        <taxon>Apiosporaceae</taxon>
        <taxon>Apiospora</taxon>
    </lineage>
</organism>
<dbReference type="PANTHER" id="PTHR24148:SF64">
    <property type="entry name" value="HETEROKARYON INCOMPATIBILITY DOMAIN-CONTAINING PROTEIN"/>
    <property type="match status" value="1"/>
</dbReference>
<feature type="domain" description="Heterokaryon incompatibility" evidence="1">
    <location>
        <begin position="44"/>
        <end position="193"/>
    </location>
</feature>
<dbReference type="GeneID" id="92092869"/>
<dbReference type="Proteomes" id="UP001480595">
    <property type="component" value="Unassembled WGS sequence"/>
</dbReference>
<dbReference type="InterPro" id="IPR052895">
    <property type="entry name" value="HetReg/Transcr_Mod"/>
</dbReference>
<comment type="caution">
    <text evidence="2">The sequence shown here is derived from an EMBL/GenBank/DDBJ whole genome shotgun (WGS) entry which is preliminary data.</text>
</comment>
<dbReference type="Pfam" id="PF06985">
    <property type="entry name" value="HET"/>
    <property type="match status" value="1"/>
</dbReference>
<accession>A0ABR1UVD0</accession>
<evidence type="ECO:0000313" key="3">
    <source>
        <dbReference type="Proteomes" id="UP001480595"/>
    </source>
</evidence>
<reference evidence="2 3" key="1">
    <citation type="submission" date="2023-01" db="EMBL/GenBank/DDBJ databases">
        <title>Analysis of 21 Apiospora genomes using comparative genomics revels a genus with tremendous synthesis potential of carbohydrate active enzymes and secondary metabolites.</title>
        <authorList>
            <person name="Sorensen T."/>
        </authorList>
    </citation>
    <scope>NUCLEOTIDE SEQUENCE [LARGE SCALE GENOMIC DNA]</scope>
    <source>
        <strain evidence="2 3">CBS 135458</strain>
    </source>
</reference>
<dbReference type="EMBL" id="JAQQWL010000008">
    <property type="protein sequence ID" value="KAK8062031.1"/>
    <property type="molecule type" value="Genomic_DNA"/>
</dbReference>
<dbReference type="PANTHER" id="PTHR24148">
    <property type="entry name" value="ANKYRIN REPEAT DOMAIN-CONTAINING PROTEIN 39 HOMOLOG-RELATED"/>
    <property type="match status" value="1"/>
</dbReference>
<keyword evidence="3" id="KW-1185">Reference proteome</keyword>
<name>A0ABR1UVD0_9PEZI</name>
<sequence>MSNFAYEPLTAPDAFRLLVLEPGVEEDALRCRLFHTTHSSRPDYEALSYTWGSPHQNEDEPAPACLINGNTVPIRRNLQDALRHLWWRDYERVLWIDQSNVRERNHQVGRMRDIYRNAETVRVWLGRASETSPVAMRWIDESASRHRSRFGVPGCLADYASPEDVRRSQTRRWRALLSLLERPYWRRVWIVQEIVLAKNLRLQCGGDESRWEGLVHLLDGQGRDERVFQPRAAKATIRLVRSGLPAQWRKQPIIVEPAADLTSCVKTKTPESFENEGFRSEIQDSFGFWTGKAIAWLTVLNVTAFIASNGQMGLVPEGSALQACALGMSSASSETPT</sequence>
<dbReference type="InterPro" id="IPR010730">
    <property type="entry name" value="HET"/>
</dbReference>
<protein>
    <recommendedName>
        <fullName evidence="1">Heterokaryon incompatibility domain-containing protein</fullName>
    </recommendedName>
</protein>
<proteinExistence type="predicted"/>
<gene>
    <name evidence="2" type="ORF">PG994_008397</name>
</gene>
<dbReference type="RefSeq" id="XP_066715293.1">
    <property type="nucleotide sequence ID" value="XM_066859806.1"/>
</dbReference>
<evidence type="ECO:0000259" key="1">
    <source>
        <dbReference type="Pfam" id="PF06985"/>
    </source>
</evidence>
<evidence type="ECO:0000313" key="2">
    <source>
        <dbReference type="EMBL" id="KAK8062031.1"/>
    </source>
</evidence>